<dbReference type="EMBL" id="JADKPN010000001">
    <property type="protein sequence ID" value="MBF4762176.1"/>
    <property type="molecule type" value="Genomic_DNA"/>
</dbReference>
<reference evidence="3" key="1">
    <citation type="submission" date="2020-11" db="EMBL/GenBank/DDBJ databases">
        <title>Nocardioides sp. nov., isolated from Soil of Cynanchum wilfordii Hemsley rhizosphere.</title>
        <authorList>
            <person name="Lee J.-S."/>
            <person name="Suh M.K."/>
            <person name="Kim J.-S."/>
        </authorList>
    </citation>
    <scope>NUCLEOTIDE SEQUENCE</scope>
    <source>
        <strain evidence="3">KCTC 19275</strain>
    </source>
</reference>
<proteinExistence type="inferred from homology"/>
<feature type="domain" description="Cell envelope-related transcriptional attenuator" evidence="2">
    <location>
        <begin position="73"/>
        <end position="218"/>
    </location>
</feature>
<evidence type="ECO:0000256" key="1">
    <source>
        <dbReference type="ARBA" id="ARBA00006068"/>
    </source>
</evidence>
<keyword evidence="4" id="KW-1185">Reference proteome</keyword>
<dbReference type="Proteomes" id="UP000640489">
    <property type="component" value="Unassembled WGS sequence"/>
</dbReference>
<dbReference type="Pfam" id="PF03816">
    <property type="entry name" value="LytR_cpsA_psr"/>
    <property type="match status" value="1"/>
</dbReference>
<name>A0A930YBK3_9ACTN</name>
<dbReference type="RefSeq" id="WP_194705318.1">
    <property type="nucleotide sequence ID" value="NZ_JADKPN010000001.1"/>
</dbReference>
<protein>
    <submittedName>
        <fullName evidence="3">LCP family protein</fullName>
    </submittedName>
</protein>
<accession>A0A930YBK3</accession>
<dbReference type="InterPro" id="IPR050922">
    <property type="entry name" value="LytR/CpsA/Psr_CW_biosynth"/>
</dbReference>
<sequence length="309" mass="31743">MRRALGLTGWVLRILPVVVVLLVAVPGSAVRPTSIALTTVQHAEGYDAGGDVVWVLVLGSDAPPGTSIVEGDTDAIQLLGIDAGTGAAAAIGIPRDTYVDLGGEKGRINVALRTAKGDPALVAGAVADLVGISPDFVLVTGGQGFEAMIDTLGGVTVDSPVAFDTDDGGMHVVKGPNHFDGEQALDFATTRRAFAGPGDFVRSANHQALLLGLLNQLQARDDREGFVEAMALASLDGIDTDASPLDLYRLLNALTAVDPDQAKGCILVGEESQDPVGNFVVLPDSVLGHQLGEDAVDDATFDQGCEGSP</sequence>
<evidence type="ECO:0000313" key="3">
    <source>
        <dbReference type="EMBL" id="MBF4762176.1"/>
    </source>
</evidence>
<evidence type="ECO:0000259" key="2">
    <source>
        <dbReference type="Pfam" id="PF03816"/>
    </source>
</evidence>
<dbReference type="PANTHER" id="PTHR33392">
    <property type="entry name" value="POLYISOPRENYL-TEICHOIC ACID--PEPTIDOGLYCAN TEICHOIC ACID TRANSFERASE TAGU"/>
    <property type="match status" value="1"/>
</dbReference>
<dbReference type="AlphaFoldDB" id="A0A930YBK3"/>
<dbReference type="Gene3D" id="3.40.630.190">
    <property type="entry name" value="LCP protein"/>
    <property type="match status" value="1"/>
</dbReference>
<dbReference type="InterPro" id="IPR004474">
    <property type="entry name" value="LytR_CpsA_psr"/>
</dbReference>
<organism evidence="3 4">
    <name type="scientific">Nocardioides islandensis</name>
    <dbReference type="NCBI Taxonomy" id="433663"/>
    <lineage>
        <taxon>Bacteria</taxon>
        <taxon>Bacillati</taxon>
        <taxon>Actinomycetota</taxon>
        <taxon>Actinomycetes</taxon>
        <taxon>Propionibacteriales</taxon>
        <taxon>Nocardioidaceae</taxon>
        <taxon>Nocardioides</taxon>
    </lineage>
</organism>
<comment type="similarity">
    <text evidence="1">Belongs to the LytR/CpsA/Psr (LCP) family.</text>
</comment>
<dbReference type="PANTHER" id="PTHR33392:SF6">
    <property type="entry name" value="POLYISOPRENYL-TEICHOIC ACID--PEPTIDOGLYCAN TEICHOIC ACID TRANSFERASE TAGU"/>
    <property type="match status" value="1"/>
</dbReference>
<gene>
    <name evidence="3" type="ORF">ISU07_03485</name>
</gene>
<comment type="caution">
    <text evidence="3">The sequence shown here is derived from an EMBL/GenBank/DDBJ whole genome shotgun (WGS) entry which is preliminary data.</text>
</comment>
<evidence type="ECO:0000313" key="4">
    <source>
        <dbReference type="Proteomes" id="UP000640489"/>
    </source>
</evidence>
<dbReference type="NCBIfam" id="TIGR00350">
    <property type="entry name" value="lytR_cpsA_psr"/>
    <property type="match status" value="1"/>
</dbReference>